<dbReference type="RefSeq" id="WP_015313825.1">
    <property type="nucleotide sequence ID" value="NC_019972.1"/>
</dbReference>
<evidence type="ECO:0000256" key="1">
    <source>
        <dbReference type="SAM" id="Phobius"/>
    </source>
</evidence>
<feature type="transmembrane region" description="Helical" evidence="1">
    <location>
        <begin position="135"/>
        <end position="155"/>
    </location>
</feature>
<gene>
    <name evidence="2" type="ordered locus">Metho_2554</name>
</gene>
<dbReference type="GeneID" id="14401516"/>
<feature type="transmembrane region" description="Helical" evidence="1">
    <location>
        <begin position="79"/>
        <end position="99"/>
    </location>
</feature>
<feature type="transmembrane region" description="Helical" evidence="1">
    <location>
        <begin position="41"/>
        <end position="58"/>
    </location>
</feature>
<evidence type="ECO:0000313" key="2">
    <source>
        <dbReference type="EMBL" id="AGB50693.1"/>
    </source>
</evidence>
<protein>
    <submittedName>
        <fullName evidence="2">Uncharacterized protein</fullName>
    </submittedName>
</protein>
<keyword evidence="3" id="KW-1185">Reference proteome</keyword>
<evidence type="ECO:0000313" key="3">
    <source>
        <dbReference type="Proteomes" id="UP000010866"/>
    </source>
</evidence>
<reference evidence="3" key="1">
    <citation type="submission" date="2012-02" db="EMBL/GenBank/DDBJ databases">
        <title>Complete sequence of plasmid of Methanomethylovorans hollandica DSM 15978.</title>
        <authorList>
            <person name="Lucas S."/>
            <person name="Copeland A."/>
            <person name="Lapidus A."/>
            <person name="Glavina del Rio T."/>
            <person name="Dalin E."/>
            <person name="Tice H."/>
            <person name="Bruce D."/>
            <person name="Goodwin L."/>
            <person name="Pitluck S."/>
            <person name="Peters L."/>
            <person name="Mikhailova N."/>
            <person name="Held B."/>
            <person name="Kyrpides N."/>
            <person name="Mavromatis K."/>
            <person name="Ivanova N."/>
            <person name="Brettin T."/>
            <person name="Detter J.C."/>
            <person name="Han C."/>
            <person name="Larimer F."/>
            <person name="Land M."/>
            <person name="Hauser L."/>
            <person name="Markowitz V."/>
            <person name="Cheng J.-F."/>
            <person name="Hugenholtz P."/>
            <person name="Woyke T."/>
            <person name="Wu D."/>
            <person name="Spring S."/>
            <person name="Schroeder M."/>
            <person name="Brambilla E."/>
            <person name="Klenk H.-P."/>
            <person name="Eisen J.A."/>
        </authorList>
    </citation>
    <scope>NUCLEOTIDE SEQUENCE [LARGE SCALE GENOMIC DNA]</scope>
    <source>
        <strain evidence="3">DSM 15978 / NBRC 107637 / DMS1</strain>
        <plasmid evidence="3">Plasmid pMETHO01</plasmid>
    </source>
</reference>
<keyword evidence="1" id="KW-1133">Transmembrane helix</keyword>
<geneLocation type="plasmid" evidence="2 3">
    <name>pMETHO01</name>
</geneLocation>
<accession>L0L2P9</accession>
<proteinExistence type="predicted"/>
<feature type="transmembrane region" description="Helical" evidence="1">
    <location>
        <begin position="12"/>
        <end position="29"/>
    </location>
</feature>
<dbReference type="AlphaFoldDB" id="L0L2P9"/>
<dbReference type="EMBL" id="CP003363">
    <property type="protein sequence ID" value="AGB50693.1"/>
    <property type="molecule type" value="Genomic_DNA"/>
</dbReference>
<organism evidence="2 3">
    <name type="scientific">Methanomethylovorans hollandica (strain DSM 15978 / NBRC 107637 / DMS1)</name>
    <dbReference type="NCBI Taxonomy" id="867904"/>
    <lineage>
        <taxon>Archaea</taxon>
        <taxon>Methanobacteriati</taxon>
        <taxon>Methanobacteriota</taxon>
        <taxon>Stenosarchaea group</taxon>
        <taxon>Methanomicrobia</taxon>
        <taxon>Methanosarcinales</taxon>
        <taxon>Methanosarcinaceae</taxon>
        <taxon>Methanomethylovorans</taxon>
    </lineage>
</organism>
<dbReference type="KEGG" id="mhz:Metho_2554"/>
<name>L0L2P9_METHD</name>
<sequence>MSRTNLESKELLGYIVGFGVFLIWSFSMLMSVEKTTPISDWIMYGPIAFSLASCHYLLSKNVIDSNKKIDDKISIMSNVIGMILWYAVIVIISPRYILISDVNLAGGYILIFLIYFISRSRLAETQRSKEFTFNFFILLIMIFNHVADLLMPYIFPK</sequence>
<keyword evidence="1" id="KW-0812">Transmembrane</keyword>
<dbReference type="Proteomes" id="UP000010866">
    <property type="component" value="Plasmid pMETHO01"/>
</dbReference>
<keyword evidence="1" id="KW-0472">Membrane</keyword>
<dbReference type="HOGENOM" id="CLU_1674006_0_0_2"/>
<keyword evidence="2" id="KW-0614">Plasmid</keyword>
<feature type="transmembrane region" description="Helical" evidence="1">
    <location>
        <begin position="105"/>
        <end position="123"/>
    </location>
</feature>